<dbReference type="EMBL" id="M16846">
    <property type="protein sequence ID" value="AAA66307.1"/>
    <property type="molecule type" value="Genomic_DNA"/>
</dbReference>
<evidence type="ECO:0000313" key="2">
    <source>
        <dbReference type="EMBL" id="AAA66307.1"/>
    </source>
</evidence>
<gene>
    <name evidence="2" type="primary">t3-ars</name>
</gene>
<name>V9GZY0_TOBAC</name>
<keyword evidence="1" id="KW-0472">Membrane</keyword>
<sequence length="45" mass="5610">MEDYLLLRTIFIVIKFYNYKFIIVLNLHSSRCMQNNIIYFVLHLR</sequence>
<accession>V9GZY0</accession>
<reference evidence="2" key="1">
    <citation type="journal article" date="1985" name="Plant Mol. Biol.">
        <title>Nucleotide sequences and stability of a Nicotiana nuclear DNA segment possessing autonomously replicating ability in yeast.</title>
        <authorList>
            <person name="Ohtani T."/>
            <person name="Kiyokawa S."/>
            <person name="Ohgawara T."/>
            <person name="Harada H."/>
            <person name="Uchimiya H."/>
        </authorList>
    </citation>
    <scope>NUCLEOTIDE SEQUENCE</scope>
</reference>
<feature type="transmembrane region" description="Helical" evidence="1">
    <location>
        <begin position="6"/>
        <end position="27"/>
    </location>
</feature>
<dbReference type="AlphaFoldDB" id="V9GZY0"/>
<proteinExistence type="predicted"/>
<evidence type="ECO:0000256" key="1">
    <source>
        <dbReference type="SAM" id="Phobius"/>
    </source>
</evidence>
<keyword evidence="1" id="KW-0812">Transmembrane</keyword>
<organism evidence="2">
    <name type="scientific">Nicotiana tabacum</name>
    <name type="common">Common tobacco</name>
    <dbReference type="NCBI Taxonomy" id="4097"/>
    <lineage>
        <taxon>Eukaryota</taxon>
        <taxon>Viridiplantae</taxon>
        <taxon>Streptophyta</taxon>
        <taxon>Embryophyta</taxon>
        <taxon>Tracheophyta</taxon>
        <taxon>Spermatophyta</taxon>
        <taxon>Magnoliopsida</taxon>
        <taxon>eudicotyledons</taxon>
        <taxon>Gunneridae</taxon>
        <taxon>Pentapetalae</taxon>
        <taxon>asterids</taxon>
        <taxon>lamiids</taxon>
        <taxon>Solanales</taxon>
        <taxon>Solanaceae</taxon>
        <taxon>Nicotianoideae</taxon>
        <taxon>Nicotianeae</taxon>
        <taxon>Nicotiana</taxon>
    </lineage>
</organism>
<keyword evidence="1" id="KW-1133">Transmembrane helix</keyword>
<protein>
    <submittedName>
        <fullName evidence="2">T3-ars protein</fullName>
    </submittedName>
</protein>